<feature type="domain" description="Rit1 N-terminal" evidence="2">
    <location>
        <begin position="13"/>
        <end position="280"/>
    </location>
</feature>
<evidence type="ECO:0000313" key="3">
    <source>
        <dbReference type="EMBL" id="KAF4614241.1"/>
    </source>
</evidence>
<organism evidence="3 4">
    <name type="scientific">Agrocybe pediades</name>
    <dbReference type="NCBI Taxonomy" id="84607"/>
    <lineage>
        <taxon>Eukaryota</taxon>
        <taxon>Fungi</taxon>
        <taxon>Dikarya</taxon>
        <taxon>Basidiomycota</taxon>
        <taxon>Agaricomycotina</taxon>
        <taxon>Agaricomycetes</taxon>
        <taxon>Agaricomycetidae</taxon>
        <taxon>Agaricales</taxon>
        <taxon>Agaricineae</taxon>
        <taxon>Strophariaceae</taxon>
        <taxon>Agrocybe</taxon>
    </lineage>
</organism>
<evidence type="ECO:0000259" key="2">
    <source>
        <dbReference type="Pfam" id="PF17184"/>
    </source>
</evidence>
<comment type="caution">
    <text evidence="3">The sequence shown here is derived from an EMBL/GenBank/DDBJ whole genome shotgun (WGS) entry which is preliminary data.</text>
</comment>
<sequence>MTDNLTAEALSYIRKESLDIFNRLHSVEEDIAFVRHVHEAYPDIPLLPNLRCGAWYTDPKIATDMPAYFKSTDGHNNNWSFNLRRANLHLLPLIVERNGVILADSTRSGKRIPDALSKTVPIWCAVINRAMLIRYPDFDHVEWDTHLYTPPSTVSKLEHSQIEQRLDGWAKSLAASSFHLPRLPFPLRPLWITPATSAFPGLPDPQDGKDCFLPVICISASKQIDQGVERRLSGFSYVQGSGDDHELWGKGLNPQLFWEHHDELLKADRAELPLIVEKIVSLNKSLPGCREGLVPPTPIMKVAGRLLITTTANVPDVVAPEDYNLGPVDYCVLTSTTLPDQASSEKRLYLPVVPGKKGQADFLDSILPRSVEFIKSRLALSMNVCVACDSGKDLSVGVALAALQLFFSDEGMPTSTIQGLHPAPCADKTSIRTRLEWIIASRPEANPSRTTLKRVNEFLLTSPSFRLSRPT</sequence>
<protein>
    <recommendedName>
        <fullName evidence="5">Initiator tRNA phosphoribosyl transferase</fullName>
    </recommendedName>
</protein>
<evidence type="ECO:0008006" key="5">
    <source>
        <dbReference type="Google" id="ProtNLM"/>
    </source>
</evidence>
<dbReference type="Pfam" id="PF04179">
    <property type="entry name" value="Init_tRNA_PT"/>
    <property type="match status" value="1"/>
</dbReference>
<dbReference type="PANTHER" id="PTHR31811">
    <property type="entry name" value="TRNA A64-2'-O-RIBOSYLPHOSPHATE TRANSFERASE"/>
    <property type="match status" value="1"/>
</dbReference>
<dbReference type="AlphaFoldDB" id="A0A8H4QNX7"/>
<dbReference type="PANTHER" id="PTHR31811:SF0">
    <property type="entry name" value="TRNA A64-2'-O-RIBOSYLPHOSPHATE TRANSFERASE"/>
    <property type="match status" value="1"/>
</dbReference>
<dbReference type="GO" id="GO:0019988">
    <property type="term" value="P:charged-tRNA amino acid modification"/>
    <property type="evidence" value="ECO:0007669"/>
    <property type="project" value="InterPro"/>
</dbReference>
<dbReference type="PIRSF" id="PIRSF007747">
    <property type="entry name" value="Ribosyl_Ptfrase"/>
    <property type="match status" value="1"/>
</dbReference>
<keyword evidence="4" id="KW-1185">Reference proteome</keyword>
<gene>
    <name evidence="3" type="ORF">D9613_007737</name>
</gene>
<dbReference type="InterPro" id="IPR007306">
    <property type="entry name" value="Rit1"/>
</dbReference>
<dbReference type="Pfam" id="PF17184">
    <property type="entry name" value="Rit1_C"/>
    <property type="match status" value="1"/>
</dbReference>
<evidence type="ECO:0000313" key="4">
    <source>
        <dbReference type="Proteomes" id="UP000521872"/>
    </source>
</evidence>
<dbReference type="Proteomes" id="UP000521872">
    <property type="component" value="Unassembled WGS sequence"/>
</dbReference>
<feature type="domain" description="Rit1 DUSP-like" evidence="1">
    <location>
        <begin position="347"/>
        <end position="459"/>
    </location>
</feature>
<dbReference type="GO" id="GO:0043399">
    <property type="term" value="F:tRNA adenosine(64)-2'-O-ribosylphosphate transferase activity"/>
    <property type="evidence" value="ECO:0007669"/>
    <property type="project" value="InterPro"/>
</dbReference>
<reference evidence="3 4" key="1">
    <citation type="submission" date="2019-12" db="EMBL/GenBank/DDBJ databases">
        <authorList>
            <person name="Floudas D."/>
            <person name="Bentzer J."/>
            <person name="Ahren D."/>
            <person name="Johansson T."/>
            <person name="Persson P."/>
            <person name="Tunlid A."/>
        </authorList>
    </citation>
    <scope>NUCLEOTIDE SEQUENCE [LARGE SCALE GENOMIC DNA]</scope>
    <source>
        <strain evidence="3 4">CBS 102.39</strain>
    </source>
</reference>
<dbReference type="EMBL" id="JAACJL010000045">
    <property type="protein sequence ID" value="KAF4614241.1"/>
    <property type="molecule type" value="Genomic_DNA"/>
</dbReference>
<name>A0A8H4QNX7_9AGAR</name>
<proteinExistence type="predicted"/>
<dbReference type="InterPro" id="IPR033421">
    <property type="entry name" value="Rit1_DUSP-like"/>
</dbReference>
<evidence type="ECO:0000259" key="1">
    <source>
        <dbReference type="Pfam" id="PF04179"/>
    </source>
</evidence>
<accession>A0A8H4QNX7</accession>
<dbReference type="InterPro" id="IPR033449">
    <property type="entry name" value="Rit1_N"/>
</dbReference>
<dbReference type="GO" id="GO:0005737">
    <property type="term" value="C:cytoplasm"/>
    <property type="evidence" value="ECO:0007669"/>
    <property type="project" value="TreeGrafter"/>
</dbReference>